<dbReference type="Pfam" id="PF03401">
    <property type="entry name" value="TctC"/>
    <property type="match status" value="1"/>
</dbReference>
<evidence type="ECO:0000313" key="3">
    <source>
        <dbReference type="Proteomes" id="UP000216020"/>
    </source>
</evidence>
<comment type="similarity">
    <text evidence="1">Belongs to the UPF0065 (bug) family.</text>
</comment>
<dbReference type="PIRSF" id="PIRSF017082">
    <property type="entry name" value="YflP"/>
    <property type="match status" value="1"/>
</dbReference>
<evidence type="ECO:0000256" key="1">
    <source>
        <dbReference type="ARBA" id="ARBA00006987"/>
    </source>
</evidence>
<sequence length="333" mass="35518">MKRRAIIEETKVKTSRRTFIAYAVAAGMLGPGIARAAYPERPITIVVPLAAGGVTDIVARYVARELSQALKTSIVIENRLGAGGGVAAEYVARAAPDGYTLVAGTVSSHAINMSLYKNLTYNNLRDFAPVTMLAAGPNLLVVHPSLHVKTVDELIAYLKANPGKVSYGSTGVGTSTHVLAELFKMMTGTSMTHVPYKGSSQMMTDLIAGRVQLAFDNMPTALAQVRAGTLVPLGVTSAERWPKEPAIPTIAETLPKFVATSWQGLFAPAGTPPAIVERLSAEVRKILERPETVKRFRELGTNAVGMDPAAFTAFVREDTARWAKVVKESGASL</sequence>
<keyword evidence="3" id="KW-1185">Reference proteome</keyword>
<dbReference type="InterPro" id="IPR042100">
    <property type="entry name" value="Bug_dom1"/>
</dbReference>
<reference evidence="3" key="1">
    <citation type="submission" date="2017-05" db="EMBL/GenBank/DDBJ databases">
        <title>Complete and WGS of Bordetella genogroups.</title>
        <authorList>
            <person name="Spilker T."/>
            <person name="Lipuma J."/>
        </authorList>
    </citation>
    <scope>NUCLEOTIDE SEQUENCE [LARGE SCALE GENOMIC DNA]</scope>
    <source>
        <strain evidence="3">AU16122</strain>
    </source>
</reference>
<dbReference type="PANTHER" id="PTHR42928">
    <property type="entry name" value="TRICARBOXYLATE-BINDING PROTEIN"/>
    <property type="match status" value="1"/>
</dbReference>
<name>A0A261S518_9BORD</name>
<accession>A0A261S518</accession>
<proteinExistence type="inferred from homology"/>
<dbReference type="CDD" id="cd13578">
    <property type="entry name" value="PBP2_Bug27"/>
    <property type="match status" value="1"/>
</dbReference>
<dbReference type="EMBL" id="NEVM01000005">
    <property type="protein sequence ID" value="OZI31880.1"/>
    <property type="molecule type" value="Genomic_DNA"/>
</dbReference>
<organism evidence="2 3">
    <name type="scientific">Bordetella genomosp. 10</name>
    <dbReference type="NCBI Taxonomy" id="1416804"/>
    <lineage>
        <taxon>Bacteria</taxon>
        <taxon>Pseudomonadati</taxon>
        <taxon>Pseudomonadota</taxon>
        <taxon>Betaproteobacteria</taxon>
        <taxon>Burkholderiales</taxon>
        <taxon>Alcaligenaceae</taxon>
        <taxon>Bordetella</taxon>
    </lineage>
</organism>
<gene>
    <name evidence="2" type="ORF">CAL29_28900</name>
</gene>
<dbReference type="InterPro" id="IPR005064">
    <property type="entry name" value="BUG"/>
</dbReference>
<dbReference type="Gene3D" id="3.40.190.150">
    <property type="entry name" value="Bordetella uptake gene, domain 1"/>
    <property type="match status" value="1"/>
</dbReference>
<protein>
    <submittedName>
        <fullName evidence="2">LacI family transcriptional regulator</fullName>
    </submittedName>
</protein>
<dbReference type="PANTHER" id="PTHR42928:SF5">
    <property type="entry name" value="BLR1237 PROTEIN"/>
    <property type="match status" value="1"/>
</dbReference>
<evidence type="ECO:0000313" key="2">
    <source>
        <dbReference type="EMBL" id="OZI31880.1"/>
    </source>
</evidence>
<dbReference type="Gene3D" id="3.40.190.10">
    <property type="entry name" value="Periplasmic binding protein-like II"/>
    <property type="match status" value="1"/>
</dbReference>
<dbReference type="AlphaFoldDB" id="A0A261S518"/>
<comment type="caution">
    <text evidence="2">The sequence shown here is derived from an EMBL/GenBank/DDBJ whole genome shotgun (WGS) entry which is preliminary data.</text>
</comment>
<dbReference type="SUPFAM" id="SSF53850">
    <property type="entry name" value="Periplasmic binding protein-like II"/>
    <property type="match status" value="1"/>
</dbReference>
<dbReference type="Proteomes" id="UP000216020">
    <property type="component" value="Unassembled WGS sequence"/>
</dbReference>